<dbReference type="HOGENOM" id="CLU_730898_0_0_0"/>
<comment type="caution">
    <text evidence="3">The sequence shown here is derived from an EMBL/GenBank/DDBJ whole genome shotgun (WGS) entry which is preliminary data.</text>
</comment>
<feature type="signal peptide" evidence="2">
    <location>
        <begin position="1"/>
        <end position="23"/>
    </location>
</feature>
<evidence type="ECO:0000313" key="3">
    <source>
        <dbReference type="EMBL" id="EAQ77566.1"/>
    </source>
</evidence>
<dbReference type="OrthoDB" id="279409at2"/>
<evidence type="ECO:0000256" key="1">
    <source>
        <dbReference type="SAM" id="MobiDB-lite"/>
    </source>
</evidence>
<evidence type="ECO:0000256" key="2">
    <source>
        <dbReference type="SAM" id="SignalP"/>
    </source>
</evidence>
<dbReference type="EMBL" id="AANZ01000031">
    <property type="protein sequence ID" value="EAQ77566.1"/>
    <property type="molecule type" value="Genomic_DNA"/>
</dbReference>
<protein>
    <submittedName>
        <fullName evidence="3">Uncharacterized protein</fullName>
    </submittedName>
</protein>
<dbReference type="STRING" id="314230.DSM3645_08201"/>
<keyword evidence="2" id="KW-0732">Signal</keyword>
<organism evidence="3 4">
    <name type="scientific">Blastopirellula marina DSM 3645</name>
    <dbReference type="NCBI Taxonomy" id="314230"/>
    <lineage>
        <taxon>Bacteria</taxon>
        <taxon>Pseudomonadati</taxon>
        <taxon>Planctomycetota</taxon>
        <taxon>Planctomycetia</taxon>
        <taxon>Pirellulales</taxon>
        <taxon>Pirellulaceae</taxon>
        <taxon>Blastopirellula</taxon>
    </lineage>
</organism>
<proteinExistence type="predicted"/>
<reference evidence="3 4" key="1">
    <citation type="submission" date="2006-02" db="EMBL/GenBank/DDBJ databases">
        <authorList>
            <person name="Amann R."/>
            <person name="Ferriera S."/>
            <person name="Johnson J."/>
            <person name="Kravitz S."/>
            <person name="Halpern A."/>
            <person name="Remington K."/>
            <person name="Beeson K."/>
            <person name="Tran B."/>
            <person name="Rogers Y.-H."/>
            <person name="Friedman R."/>
            <person name="Venter J.C."/>
        </authorList>
    </citation>
    <scope>NUCLEOTIDE SEQUENCE [LARGE SCALE GENOMIC DNA]</scope>
    <source>
        <strain evidence="3 4">DSM 3645</strain>
    </source>
</reference>
<feature type="compositionally biased region" description="Pro residues" evidence="1">
    <location>
        <begin position="363"/>
        <end position="372"/>
    </location>
</feature>
<feature type="chain" id="PRO_5002665119" evidence="2">
    <location>
        <begin position="24"/>
        <end position="378"/>
    </location>
</feature>
<evidence type="ECO:0000313" key="4">
    <source>
        <dbReference type="Proteomes" id="UP000004358"/>
    </source>
</evidence>
<feature type="compositionally biased region" description="Basic and acidic residues" evidence="1">
    <location>
        <begin position="350"/>
        <end position="362"/>
    </location>
</feature>
<sequence>MMAFKRLVLPACLLLTIAAVVHGDDLADRRQRIEQMSQAEKDELLSSQQRWERLSAAGREHCEEIHTALETRDDGHELREVMNRYYEWLKTLDPVKRAEIEKLPIEKRVATIKSELEEESRRRRFGMMRDALRGASEQDMPKIWAWLVDFMQKNQEPIEAYMETQFGEDSRLRHRLDEMPVERRLFWVWVKMNFEPQVDAPLPGPGDIKRLAADLTPQTRTMLEKLPIDGQRDLLRQLIFKAFHSQMLENASEEDVRKYFEKLPAERRSHLASLPKDAFERELHEEYSRHLMYNFFGRPSGGPRSPDRFKRGDGPPGFDDGPRGDGPPRGEGPGGPGRRGDWNGPGGRGPDGRDRKRGDENRPPLPINPPAEPKATAD</sequence>
<name>A4A0Z9_9BACT</name>
<dbReference type="Proteomes" id="UP000004358">
    <property type="component" value="Unassembled WGS sequence"/>
</dbReference>
<dbReference type="AlphaFoldDB" id="A4A0Z9"/>
<feature type="region of interest" description="Disordered" evidence="1">
    <location>
        <begin position="298"/>
        <end position="378"/>
    </location>
</feature>
<feature type="compositionally biased region" description="Gly residues" evidence="1">
    <location>
        <begin position="329"/>
        <end position="349"/>
    </location>
</feature>
<accession>A4A0Z9</accession>
<gene>
    <name evidence="3" type="ORF">DSM3645_08201</name>
</gene>